<accession>A0ABR9QH54</accession>
<dbReference type="SUPFAM" id="SSF109854">
    <property type="entry name" value="DinB/YfiT-like putative metalloenzymes"/>
    <property type="match status" value="1"/>
</dbReference>
<evidence type="ECO:0000259" key="1">
    <source>
        <dbReference type="Pfam" id="PF12867"/>
    </source>
</evidence>
<dbReference type="Proteomes" id="UP001516662">
    <property type="component" value="Unassembled WGS sequence"/>
</dbReference>
<gene>
    <name evidence="2" type="ORF">IMZ08_07090</name>
</gene>
<proteinExistence type="predicted"/>
<feature type="domain" description="DinB-like" evidence="1">
    <location>
        <begin position="31"/>
        <end position="164"/>
    </location>
</feature>
<dbReference type="EMBL" id="JADCLJ010000018">
    <property type="protein sequence ID" value="MBE4907817.1"/>
    <property type="molecule type" value="Genomic_DNA"/>
</dbReference>
<name>A0ABR9QH54_9BACI</name>
<comment type="caution">
    <text evidence="2">The sequence shown here is derived from an EMBL/GenBank/DDBJ whole genome shotgun (WGS) entry which is preliminary data.</text>
</comment>
<evidence type="ECO:0000313" key="2">
    <source>
        <dbReference type="EMBL" id="MBE4907817.1"/>
    </source>
</evidence>
<dbReference type="Pfam" id="PF12867">
    <property type="entry name" value="DinB_2"/>
    <property type="match status" value="1"/>
</dbReference>
<evidence type="ECO:0000313" key="3">
    <source>
        <dbReference type="Proteomes" id="UP001516662"/>
    </source>
</evidence>
<reference evidence="2 3" key="1">
    <citation type="submission" date="2020-10" db="EMBL/GenBank/DDBJ databases">
        <title>Bacillus sp. HD4P25, an endophyte from a halophyte.</title>
        <authorList>
            <person name="Sun J.-Q."/>
        </authorList>
    </citation>
    <scope>NUCLEOTIDE SEQUENCE [LARGE SCALE GENOMIC DNA]</scope>
    <source>
        <strain evidence="2 3">YIM 93174</strain>
    </source>
</reference>
<keyword evidence="3" id="KW-1185">Reference proteome</keyword>
<organism evidence="2 3">
    <name type="scientific">Litchfieldia luteola</name>
    <dbReference type="NCBI Taxonomy" id="682179"/>
    <lineage>
        <taxon>Bacteria</taxon>
        <taxon>Bacillati</taxon>
        <taxon>Bacillota</taxon>
        <taxon>Bacilli</taxon>
        <taxon>Bacillales</taxon>
        <taxon>Bacillaceae</taxon>
        <taxon>Litchfieldia</taxon>
    </lineage>
</organism>
<sequence length="174" mass="19991">MNRPQQGEYNPYFEGYLNLVPDGDILEVLQKEKEKTISLVRDLSDEDARFRYGPHKWSIKEVIGHIADTERIMSYRLLRIGRGDTTPLAGFNENDYVLAANFDEFTVQELLEYFQMTRNATISLVKTMSPDSLTRVGHANQSETSARAIAYIIAGHEIHHRQIINDRYLTTLGI</sequence>
<dbReference type="Gene3D" id="1.20.120.450">
    <property type="entry name" value="dinb family like domain"/>
    <property type="match status" value="1"/>
</dbReference>
<dbReference type="RefSeq" id="WP_193535294.1">
    <property type="nucleotide sequence ID" value="NZ_JADCLJ010000018.1"/>
</dbReference>
<dbReference type="InterPro" id="IPR034660">
    <property type="entry name" value="DinB/YfiT-like"/>
</dbReference>
<protein>
    <submittedName>
        <fullName evidence="2">DinB family protein</fullName>
    </submittedName>
</protein>
<dbReference type="InterPro" id="IPR024775">
    <property type="entry name" value="DinB-like"/>
</dbReference>